<dbReference type="Proteomes" id="UP001159405">
    <property type="component" value="Unassembled WGS sequence"/>
</dbReference>
<evidence type="ECO:0000313" key="3">
    <source>
        <dbReference type="EMBL" id="CAH3105705.1"/>
    </source>
</evidence>
<accession>A0ABN8NFT9</accession>
<protein>
    <submittedName>
        <fullName evidence="3">Uncharacterized protein</fullName>
    </submittedName>
</protein>
<gene>
    <name evidence="3" type="ORF">PLOB_00013823</name>
</gene>
<feature type="transmembrane region" description="Helical" evidence="2">
    <location>
        <begin position="20"/>
        <end position="44"/>
    </location>
</feature>
<organism evidence="3 4">
    <name type="scientific">Porites lobata</name>
    <dbReference type="NCBI Taxonomy" id="104759"/>
    <lineage>
        <taxon>Eukaryota</taxon>
        <taxon>Metazoa</taxon>
        <taxon>Cnidaria</taxon>
        <taxon>Anthozoa</taxon>
        <taxon>Hexacorallia</taxon>
        <taxon>Scleractinia</taxon>
        <taxon>Fungiina</taxon>
        <taxon>Poritidae</taxon>
        <taxon>Porites</taxon>
    </lineage>
</organism>
<feature type="region of interest" description="Disordered" evidence="1">
    <location>
        <begin position="49"/>
        <end position="72"/>
    </location>
</feature>
<feature type="non-terminal residue" evidence="3">
    <location>
        <position position="91"/>
    </location>
</feature>
<keyword evidence="2" id="KW-1133">Transmembrane helix</keyword>
<feature type="compositionally biased region" description="Basic residues" evidence="1">
    <location>
        <begin position="51"/>
        <end position="62"/>
    </location>
</feature>
<evidence type="ECO:0000256" key="2">
    <source>
        <dbReference type="SAM" id="Phobius"/>
    </source>
</evidence>
<comment type="caution">
    <text evidence="3">The sequence shown here is derived from an EMBL/GenBank/DDBJ whole genome shotgun (WGS) entry which is preliminary data.</text>
</comment>
<sequence length="91" mass="10276">QELEGDRKLEFDFNREGRNMQYLALLRCLLFIGLILPVMVSGFWSSPLSRGRMRSMRPRPNRRMTGNGNGCRSVQCGGNVTINNTGEITSP</sequence>
<feature type="non-terminal residue" evidence="3">
    <location>
        <position position="1"/>
    </location>
</feature>
<name>A0ABN8NFT9_9CNID</name>
<keyword evidence="2" id="KW-0812">Transmembrane</keyword>
<dbReference type="EMBL" id="CALNXK010000018">
    <property type="protein sequence ID" value="CAH3105705.1"/>
    <property type="molecule type" value="Genomic_DNA"/>
</dbReference>
<evidence type="ECO:0000256" key="1">
    <source>
        <dbReference type="SAM" id="MobiDB-lite"/>
    </source>
</evidence>
<keyword evidence="4" id="KW-1185">Reference proteome</keyword>
<reference evidence="3 4" key="1">
    <citation type="submission" date="2022-05" db="EMBL/GenBank/DDBJ databases">
        <authorList>
            <consortium name="Genoscope - CEA"/>
            <person name="William W."/>
        </authorList>
    </citation>
    <scope>NUCLEOTIDE SEQUENCE [LARGE SCALE GENOMIC DNA]</scope>
</reference>
<keyword evidence="2" id="KW-0472">Membrane</keyword>
<evidence type="ECO:0000313" key="4">
    <source>
        <dbReference type="Proteomes" id="UP001159405"/>
    </source>
</evidence>
<proteinExistence type="predicted"/>